<comment type="caution">
    <text evidence="7">The sequence shown here is derived from an EMBL/GenBank/DDBJ whole genome shotgun (WGS) entry which is preliminary data.</text>
</comment>
<dbReference type="GO" id="GO:0016668">
    <property type="term" value="F:oxidoreductase activity, acting on a sulfur group of donors, NAD(P) as acceptor"/>
    <property type="evidence" value="ECO:0007669"/>
    <property type="project" value="UniProtKB-ARBA"/>
</dbReference>
<dbReference type="SUPFAM" id="SSF51905">
    <property type="entry name" value="FAD/NAD(P)-binding domain"/>
    <property type="match status" value="1"/>
</dbReference>
<dbReference type="PRINTS" id="PR00368">
    <property type="entry name" value="FADPNR"/>
</dbReference>
<dbReference type="PRINTS" id="PR00469">
    <property type="entry name" value="PNDRDTASEII"/>
</dbReference>
<dbReference type="InterPro" id="IPR050097">
    <property type="entry name" value="Ferredoxin-NADP_redctase_2"/>
</dbReference>
<accession>A0A2N6UIR7</accession>
<dbReference type="InterPro" id="IPR008255">
    <property type="entry name" value="Pyr_nucl-diS_OxRdtase_2_AS"/>
</dbReference>
<proteinExistence type="predicted"/>
<name>A0A2N6UIR7_9FIRM</name>
<keyword evidence="5" id="KW-0676">Redox-active center</keyword>
<evidence type="ECO:0000259" key="6">
    <source>
        <dbReference type="Pfam" id="PF07992"/>
    </source>
</evidence>
<sequence length="310" mass="33679">MYDLVIVGAGPAGLTAAIYAKRANLNVLLLDKLSAGGQVLNTFDIENYPGFTSINGADLAIKMFEQVMHLGVEFDYKTVTGIKDLGKTKEISTLESEDKIITKSVIIASGTKPRKLGIKGEEELSGKSISWCAICDGHKYDDKDVVVIGGGNSAVDESIYMSEFVKSITVVTDFDLTSDPSSAEHLRSLDNVTVHPYKKVLEFIPNEDGLLKAVKFANKDDESLVETVEADGVFEYIGAIPQTDYAQNLGIDIQRGYVKVNEFMETGLDGVFAVGDCTIKHLRQVATAVNDGAIAGQRAFDYVKKLETEM</sequence>
<dbReference type="EMBL" id="PNHP01000003">
    <property type="protein sequence ID" value="PMC81457.1"/>
    <property type="molecule type" value="Genomic_DNA"/>
</dbReference>
<protein>
    <submittedName>
        <fullName evidence="7">Pyridine nucleotide-disulfide oxidoreductase</fullName>
    </submittedName>
</protein>
<evidence type="ECO:0000256" key="3">
    <source>
        <dbReference type="ARBA" id="ARBA00023002"/>
    </source>
</evidence>
<keyword evidence="3" id="KW-0560">Oxidoreductase</keyword>
<evidence type="ECO:0000313" key="7">
    <source>
        <dbReference type="EMBL" id="PMC81457.1"/>
    </source>
</evidence>
<feature type="domain" description="FAD/NAD(P)-binding" evidence="6">
    <location>
        <begin position="2"/>
        <end position="292"/>
    </location>
</feature>
<dbReference type="PANTHER" id="PTHR48105">
    <property type="entry name" value="THIOREDOXIN REDUCTASE 1-RELATED-RELATED"/>
    <property type="match status" value="1"/>
</dbReference>
<dbReference type="GeneID" id="84578608"/>
<dbReference type="RefSeq" id="WP_102198026.1">
    <property type="nucleotide sequence ID" value="NZ_CAUPDS010000002.1"/>
</dbReference>
<keyword evidence="4" id="KW-1015">Disulfide bond</keyword>
<reference evidence="7 8" key="1">
    <citation type="submission" date="2017-09" db="EMBL/GenBank/DDBJ databases">
        <title>Bacterial strain isolated from the female urinary microbiota.</title>
        <authorList>
            <person name="Thomas-White K."/>
            <person name="Kumar N."/>
            <person name="Forster S."/>
            <person name="Putonti C."/>
            <person name="Lawley T."/>
            <person name="Wolfe A.J."/>
        </authorList>
    </citation>
    <scope>NUCLEOTIDE SEQUENCE [LARGE SCALE GENOMIC DNA]</scope>
    <source>
        <strain evidence="7 8">UMB0204</strain>
    </source>
</reference>
<dbReference type="PROSITE" id="PS00573">
    <property type="entry name" value="PYRIDINE_REDOX_2"/>
    <property type="match status" value="1"/>
</dbReference>
<evidence type="ECO:0000256" key="1">
    <source>
        <dbReference type="ARBA" id="ARBA00022630"/>
    </source>
</evidence>
<dbReference type="AlphaFoldDB" id="A0A2N6UIR7"/>
<gene>
    <name evidence="7" type="ORF">CJ192_05365</name>
</gene>
<dbReference type="InterPro" id="IPR036188">
    <property type="entry name" value="FAD/NAD-bd_sf"/>
</dbReference>
<dbReference type="Pfam" id="PF07992">
    <property type="entry name" value="Pyr_redox_2"/>
    <property type="match status" value="1"/>
</dbReference>
<dbReference type="InterPro" id="IPR023753">
    <property type="entry name" value="FAD/NAD-binding_dom"/>
</dbReference>
<organism evidence="7 8">
    <name type="scientific">Anaerococcus hydrogenalis</name>
    <dbReference type="NCBI Taxonomy" id="33029"/>
    <lineage>
        <taxon>Bacteria</taxon>
        <taxon>Bacillati</taxon>
        <taxon>Bacillota</taxon>
        <taxon>Tissierellia</taxon>
        <taxon>Tissierellales</taxon>
        <taxon>Peptoniphilaceae</taxon>
        <taxon>Anaerococcus</taxon>
    </lineage>
</organism>
<keyword evidence="2" id="KW-0274">FAD</keyword>
<dbReference type="Proteomes" id="UP000235658">
    <property type="component" value="Unassembled WGS sequence"/>
</dbReference>
<evidence type="ECO:0000256" key="4">
    <source>
        <dbReference type="ARBA" id="ARBA00023157"/>
    </source>
</evidence>
<evidence type="ECO:0000256" key="5">
    <source>
        <dbReference type="ARBA" id="ARBA00023284"/>
    </source>
</evidence>
<keyword evidence="1" id="KW-0285">Flavoprotein</keyword>
<evidence type="ECO:0000313" key="8">
    <source>
        <dbReference type="Proteomes" id="UP000235658"/>
    </source>
</evidence>
<evidence type="ECO:0000256" key="2">
    <source>
        <dbReference type="ARBA" id="ARBA00022827"/>
    </source>
</evidence>
<dbReference type="Gene3D" id="3.50.50.60">
    <property type="entry name" value="FAD/NAD(P)-binding domain"/>
    <property type="match status" value="2"/>
</dbReference>